<name>A0A3N1PN99_9GAMM</name>
<organism evidence="2 3">
    <name type="scientific">Gallaecimonas pentaromativorans</name>
    <dbReference type="NCBI Taxonomy" id="584787"/>
    <lineage>
        <taxon>Bacteria</taxon>
        <taxon>Pseudomonadati</taxon>
        <taxon>Pseudomonadota</taxon>
        <taxon>Gammaproteobacteria</taxon>
        <taxon>Enterobacterales</taxon>
        <taxon>Gallaecimonadaceae</taxon>
        <taxon>Gallaecimonas</taxon>
    </lineage>
</organism>
<evidence type="ECO:0000256" key="1">
    <source>
        <dbReference type="SAM" id="Phobius"/>
    </source>
</evidence>
<protein>
    <submittedName>
        <fullName evidence="2">Uncharacterized protein</fullName>
    </submittedName>
</protein>
<sequence length="163" mass="18222">MEAKDIITLIIAGGALVVSLISLYFSLFHRRISLVGTLAAWNPRTINFENSQVCEIAISNTGNRELVLREIEILSSPEIESDLFPVLESEQVPAVLKPGEVKLLTFPVPDLYLHKLAKESRMLRLNFHIFTTEAKLKLATKDLTPPIGGADIPESDWKPFKLQ</sequence>
<keyword evidence="1" id="KW-0472">Membrane</keyword>
<dbReference type="EMBL" id="RJUL01000002">
    <property type="protein sequence ID" value="ROQ29639.1"/>
    <property type="molecule type" value="Genomic_DNA"/>
</dbReference>
<dbReference type="RefSeq" id="WP_123420597.1">
    <property type="nucleotide sequence ID" value="NZ_RJUL01000002.1"/>
</dbReference>
<reference evidence="2 3" key="1">
    <citation type="submission" date="2018-11" db="EMBL/GenBank/DDBJ databases">
        <title>Genomic Encyclopedia of Type Strains, Phase IV (KMG-IV): sequencing the most valuable type-strain genomes for metagenomic binning, comparative biology and taxonomic classification.</title>
        <authorList>
            <person name="Goeker M."/>
        </authorList>
    </citation>
    <scope>NUCLEOTIDE SEQUENCE [LARGE SCALE GENOMIC DNA]</scope>
    <source>
        <strain evidence="2 3">DSM 21945</strain>
    </source>
</reference>
<evidence type="ECO:0000313" key="3">
    <source>
        <dbReference type="Proteomes" id="UP000268033"/>
    </source>
</evidence>
<keyword evidence="1" id="KW-1133">Transmembrane helix</keyword>
<comment type="caution">
    <text evidence="2">The sequence shown here is derived from an EMBL/GenBank/DDBJ whole genome shotgun (WGS) entry which is preliminary data.</text>
</comment>
<feature type="transmembrane region" description="Helical" evidence="1">
    <location>
        <begin position="6"/>
        <end position="27"/>
    </location>
</feature>
<keyword evidence="1" id="KW-0812">Transmembrane</keyword>
<accession>A0A3N1PN99</accession>
<dbReference type="Proteomes" id="UP000268033">
    <property type="component" value="Unassembled WGS sequence"/>
</dbReference>
<gene>
    <name evidence="2" type="ORF">EDC28_1023</name>
</gene>
<dbReference type="AlphaFoldDB" id="A0A3N1PN99"/>
<evidence type="ECO:0000313" key="2">
    <source>
        <dbReference type="EMBL" id="ROQ29639.1"/>
    </source>
</evidence>
<keyword evidence="3" id="KW-1185">Reference proteome</keyword>
<proteinExistence type="predicted"/>